<protein>
    <submittedName>
        <fullName evidence="3">Recombinase family protein</fullName>
    </submittedName>
</protein>
<evidence type="ECO:0000259" key="2">
    <source>
        <dbReference type="Pfam" id="PF02796"/>
    </source>
</evidence>
<dbReference type="InterPro" id="IPR036162">
    <property type="entry name" value="Resolvase-like_N_sf"/>
</dbReference>
<gene>
    <name evidence="3" type="ORF">AAF454_03000</name>
</gene>
<evidence type="ECO:0000313" key="3">
    <source>
        <dbReference type="EMBL" id="MEL5987394.1"/>
    </source>
</evidence>
<dbReference type="Pfam" id="PF00239">
    <property type="entry name" value="Resolvase"/>
    <property type="match status" value="1"/>
</dbReference>
<feature type="domain" description="Resolvase/invertase-type recombinase catalytic" evidence="1">
    <location>
        <begin position="26"/>
        <end position="131"/>
    </location>
</feature>
<dbReference type="Pfam" id="PF02796">
    <property type="entry name" value="HTH_7"/>
    <property type="match status" value="1"/>
</dbReference>
<accession>A0ABU9LI92</accession>
<organism evidence="3 4">
    <name type="scientific">Kurthia gibsonii</name>
    <dbReference type="NCBI Taxonomy" id="33946"/>
    <lineage>
        <taxon>Bacteria</taxon>
        <taxon>Bacillati</taxon>
        <taxon>Bacillota</taxon>
        <taxon>Bacilli</taxon>
        <taxon>Bacillales</taxon>
        <taxon>Caryophanaceae</taxon>
        <taxon>Kurthia</taxon>
    </lineage>
</organism>
<proteinExistence type="predicted"/>
<dbReference type="Proteomes" id="UP001398420">
    <property type="component" value="Unassembled WGS sequence"/>
</dbReference>
<dbReference type="InterPro" id="IPR006119">
    <property type="entry name" value="Resolv_N"/>
</dbReference>
<dbReference type="RefSeq" id="WP_068452187.1">
    <property type="nucleotide sequence ID" value="NZ_JALKQX010000003.1"/>
</dbReference>
<reference evidence="3 4" key="1">
    <citation type="submission" date="2024-04" db="EMBL/GenBank/DDBJ databases">
        <authorList>
            <person name="Wu Y.S."/>
            <person name="Zhang L."/>
        </authorList>
    </citation>
    <scope>NUCLEOTIDE SEQUENCE [LARGE SCALE GENOMIC DNA]</scope>
    <source>
        <strain evidence="3 4">KG-01</strain>
    </source>
</reference>
<feature type="domain" description="Resolvase HTH" evidence="2">
    <location>
        <begin position="134"/>
        <end position="174"/>
    </location>
</feature>
<comment type="caution">
    <text evidence="3">The sequence shown here is derived from an EMBL/GenBank/DDBJ whole genome shotgun (WGS) entry which is preliminary data.</text>
</comment>
<name>A0ABU9LI92_9BACL</name>
<dbReference type="Gene3D" id="3.40.50.1390">
    <property type="entry name" value="Resolvase, N-terminal catalytic domain"/>
    <property type="match status" value="1"/>
</dbReference>
<dbReference type="EMBL" id="JBCEWA010000002">
    <property type="protein sequence ID" value="MEL5987394.1"/>
    <property type="molecule type" value="Genomic_DNA"/>
</dbReference>
<sequence>MRYGYKRPTVCDNDVTQQLVQVNLDDVHEEKHGLAKNREVFEELLMQLTTEDELYVQNIEVLADSTQQLIDVLQIAERDEFTIIFLDECMCSTELFKKSLLDGLRYFSKLQSIFKRHASTFALQEAKKRGTVIGRPKKSDVQMQRAIEMYYSKQYTLHQIKEETGISKSTLYRQLDQ</sequence>
<keyword evidence="4" id="KW-1185">Reference proteome</keyword>
<dbReference type="InterPro" id="IPR006120">
    <property type="entry name" value="Resolvase_HTH_dom"/>
</dbReference>
<evidence type="ECO:0000313" key="4">
    <source>
        <dbReference type="Proteomes" id="UP001398420"/>
    </source>
</evidence>
<dbReference type="SUPFAM" id="SSF53041">
    <property type="entry name" value="Resolvase-like"/>
    <property type="match status" value="1"/>
</dbReference>
<evidence type="ECO:0000259" key="1">
    <source>
        <dbReference type="Pfam" id="PF00239"/>
    </source>
</evidence>